<protein>
    <submittedName>
        <fullName evidence="1">Uncharacterized protein</fullName>
    </submittedName>
</protein>
<reference evidence="1 2" key="1">
    <citation type="submission" date="2020-06" db="EMBL/GenBank/DDBJ databases">
        <title>WGS assembly of Ceratodon purpureus strain R40.</title>
        <authorList>
            <person name="Carey S.B."/>
            <person name="Jenkins J."/>
            <person name="Shu S."/>
            <person name="Lovell J.T."/>
            <person name="Sreedasyam A."/>
            <person name="Maumus F."/>
            <person name="Tiley G.P."/>
            <person name="Fernandez-Pozo N."/>
            <person name="Barry K."/>
            <person name="Chen C."/>
            <person name="Wang M."/>
            <person name="Lipzen A."/>
            <person name="Daum C."/>
            <person name="Saski C.A."/>
            <person name="Payton A.C."/>
            <person name="Mcbreen J.C."/>
            <person name="Conrad R.E."/>
            <person name="Kollar L.M."/>
            <person name="Olsson S."/>
            <person name="Huttunen S."/>
            <person name="Landis J.B."/>
            <person name="Wickett N.J."/>
            <person name="Johnson M.G."/>
            <person name="Rensing S.A."/>
            <person name="Grimwood J."/>
            <person name="Schmutz J."/>
            <person name="Mcdaniel S.F."/>
        </authorList>
    </citation>
    <scope>NUCLEOTIDE SEQUENCE [LARGE SCALE GENOMIC DNA]</scope>
    <source>
        <strain evidence="1 2">R40</strain>
    </source>
</reference>
<name>A0A8T0GFH8_CERPU</name>
<dbReference type="EMBL" id="CM026432">
    <property type="protein sequence ID" value="KAG0557763.1"/>
    <property type="molecule type" value="Genomic_DNA"/>
</dbReference>
<organism evidence="1 2">
    <name type="scientific">Ceratodon purpureus</name>
    <name type="common">Fire moss</name>
    <name type="synonym">Dicranum purpureum</name>
    <dbReference type="NCBI Taxonomy" id="3225"/>
    <lineage>
        <taxon>Eukaryota</taxon>
        <taxon>Viridiplantae</taxon>
        <taxon>Streptophyta</taxon>
        <taxon>Embryophyta</taxon>
        <taxon>Bryophyta</taxon>
        <taxon>Bryophytina</taxon>
        <taxon>Bryopsida</taxon>
        <taxon>Dicranidae</taxon>
        <taxon>Pseudoditrichales</taxon>
        <taxon>Ditrichaceae</taxon>
        <taxon>Ceratodon</taxon>
    </lineage>
</organism>
<dbReference type="AlphaFoldDB" id="A0A8T0GFH8"/>
<gene>
    <name evidence="1" type="ORF">KC19_11G155500</name>
</gene>
<dbReference type="Proteomes" id="UP000822688">
    <property type="component" value="Chromosome 11"/>
</dbReference>
<evidence type="ECO:0000313" key="1">
    <source>
        <dbReference type="EMBL" id="KAG0557763.1"/>
    </source>
</evidence>
<keyword evidence="2" id="KW-1185">Reference proteome</keyword>
<evidence type="ECO:0000313" key="2">
    <source>
        <dbReference type="Proteomes" id="UP000822688"/>
    </source>
</evidence>
<proteinExistence type="predicted"/>
<accession>A0A8T0GFH8</accession>
<sequence length="125" mass="12915">MSYTSPGFIAFSGCTNPAPNAHGVAAMLVSTAVMVSPRLSNVVAVVIMADLMAAGLQLGCTERNNAAMPLIWGHAMDVPDLNVYCSLPTPAARISCPGAAMSGFNHCICGRAAMLMGPREEKCAT</sequence>
<comment type="caution">
    <text evidence="1">The sequence shown here is derived from an EMBL/GenBank/DDBJ whole genome shotgun (WGS) entry which is preliminary data.</text>
</comment>